<organism evidence="1 2">
    <name type="scientific">Caenorhabditis briggsae</name>
    <dbReference type="NCBI Taxonomy" id="6238"/>
    <lineage>
        <taxon>Eukaryota</taxon>
        <taxon>Metazoa</taxon>
        <taxon>Ecdysozoa</taxon>
        <taxon>Nematoda</taxon>
        <taxon>Chromadorea</taxon>
        <taxon>Rhabditida</taxon>
        <taxon>Rhabditina</taxon>
        <taxon>Rhabditomorpha</taxon>
        <taxon>Rhabditoidea</taxon>
        <taxon>Rhabditidae</taxon>
        <taxon>Peloderinae</taxon>
        <taxon>Caenorhabditis</taxon>
    </lineage>
</organism>
<accession>A0AAE9EGQ2</accession>
<dbReference type="Proteomes" id="UP000829354">
    <property type="component" value="Chromosome II"/>
</dbReference>
<evidence type="ECO:0000313" key="2">
    <source>
        <dbReference type="Proteomes" id="UP000829354"/>
    </source>
</evidence>
<evidence type="ECO:0000313" key="1">
    <source>
        <dbReference type="EMBL" id="UMM18619.1"/>
    </source>
</evidence>
<dbReference type="EMBL" id="CP092621">
    <property type="protein sequence ID" value="UMM18619.1"/>
    <property type="molecule type" value="Genomic_DNA"/>
</dbReference>
<reference evidence="1 2" key="1">
    <citation type="submission" date="2022-04" db="EMBL/GenBank/DDBJ databases">
        <title>Chromosome-level reference genomes for two strains of Caenorhabditis briggsae: an improved platform for comparative genomics.</title>
        <authorList>
            <person name="Stevens L."/>
            <person name="Andersen E."/>
        </authorList>
    </citation>
    <scope>NUCLEOTIDE SEQUENCE [LARGE SCALE GENOMIC DNA]</scope>
    <source>
        <strain evidence="1">VX34</strain>
        <tissue evidence="1">Whole-organism</tissue>
    </source>
</reference>
<sequence length="123" mass="14357">MKRYKTKPLTQLVQLQNREYTERILTTEFTGFIVHVGSISNESLVELTKEFPEKANIIIDLDISSDYSNAKALKFHAVDYKEALIYDEKDGDVEFFIKATHIGHRKFIYGHLKVREKKTIFTT</sequence>
<gene>
    <name evidence="1" type="ORF">L5515_014596</name>
</gene>
<keyword evidence="2" id="KW-1185">Reference proteome</keyword>
<protein>
    <submittedName>
        <fullName evidence="1">Uncharacterized protein</fullName>
    </submittedName>
</protein>
<name>A0AAE9EGQ2_CAEBR</name>
<dbReference type="AlphaFoldDB" id="A0AAE9EGQ2"/>
<proteinExistence type="predicted"/>